<proteinExistence type="inferred from homology"/>
<dbReference type="GO" id="GO:0008990">
    <property type="term" value="F:rRNA (guanine-N2-)-methyltransferase activity"/>
    <property type="evidence" value="ECO:0007669"/>
    <property type="project" value="InterPro"/>
</dbReference>
<protein>
    <submittedName>
        <fullName evidence="1">16S rRNA (Guanine(1516)-N(2))-methyltransferase</fullName>
        <ecNumber evidence="1">2.1.1.242</ecNumber>
    </submittedName>
</protein>
<dbReference type="EMBL" id="UOFL01000041">
    <property type="protein sequence ID" value="VAW73194.1"/>
    <property type="molecule type" value="Genomic_DNA"/>
</dbReference>
<sequence length="268" mass="29722">MTKKIQQLSLVVVASNKESQQQANTIAEQLACTVSDKPGLHDLALTVQSNPLSKIIDLELTLQKLNPPLKLLLDFNSKRSHYRKQSGGGKQQHIVRATGLHKNPGLRILDATAGLGSDSFVLACNSAIITLVEQHPILSLMLDNAVARAQQINELADIASRMQVCSAIDSIDLIHSLNKQHHYDVIYLDPMYPSIHKKQAKAKKSMQIIQYLLQYYDDQADQLLSAALSCGVKRIVVKRPTAAKPLINKSPQSSIESSKTRYDIYIQH</sequence>
<keyword evidence="1" id="KW-0808">Transferase</keyword>
<dbReference type="Gene3D" id="3.40.50.150">
    <property type="entry name" value="Vaccinia Virus protein VP39"/>
    <property type="match status" value="1"/>
</dbReference>
<keyword evidence="1" id="KW-0489">Methyltransferase</keyword>
<dbReference type="PANTHER" id="PTHR36112:SF1">
    <property type="entry name" value="RIBOSOMAL RNA SMALL SUBUNIT METHYLTRANSFERASE J"/>
    <property type="match status" value="1"/>
</dbReference>
<dbReference type="PANTHER" id="PTHR36112">
    <property type="entry name" value="RIBOSOMAL RNA SMALL SUBUNIT METHYLTRANSFERASE J"/>
    <property type="match status" value="1"/>
</dbReference>
<dbReference type="Pfam" id="PF04445">
    <property type="entry name" value="SAM_MT"/>
    <property type="match status" value="1"/>
</dbReference>
<dbReference type="EC" id="2.1.1.242" evidence="1"/>
<organism evidence="1">
    <name type="scientific">hydrothermal vent metagenome</name>
    <dbReference type="NCBI Taxonomy" id="652676"/>
    <lineage>
        <taxon>unclassified sequences</taxon>
        <taxon>metagenomes</taxon>
        <taxon>ecological metagenomes</taxon>
    </lineage>
</organism>
<evidence type="ECO:0000313" key="1">
    <source>
        <dbReference type="EMBL" id="VAW73194.1"/>
    </source>
</evidence>
<reference evidence="1" key="1">
    <citation type="submission" date="2018-06" db="EMBL/GenBank/DDBJ databases">
        <authorList>
            <person name="Zhirakovskaya E."/>
        </authorList>
    </citation>
    <scope>NUCLEOTIDE SEQUENCE</scope>
</reference>
<dbReference type="InterPro" id="IPR029063">
    <property type="entry name" value="SAM-dependent_MTases_sf"/>
</dbReference>
<name>A0A3B0YW93_9ZZZZ</name>
<gene>
    <name evidence="1" type="ORF">MNBD_GAMMA12-554</name>
</gene>
<dbReference type="SUPFAM" id="SSF53335">
    <property type="entry name" value="S-adenosyl-L-methionine-dependent methyltransferases"/>
    <property type="match status" value="1"/>
</dbReference>
<dbReference type="InterPro" id="IPR007536">
    <property type="entry name" value="16SrRNA_methylTrfase_J"/>
</dbReference>
<accession>A0A3B0YW93</accession>
<dbReference type="AlphaFoldDB" id="A0A3B0YW93"/>
<dbReference type="HAMAP" id="MF_01523">
    <property type="entry name" value="16SrRNA_methyltr_J"/>
    <property type="match status" value="1"/>
</dbReference>